<feature type="domain" description="FAD-binding PCMH-type" evidence="4">
    <location>
        <begin position="121"/>
        <end position="309"/>
    </location>
</feature>
<dbReference type="Pfam" id="PF08031">
    <property type="entry name" value="BBE"/>
    <property type="match status" value="1"/>
</dbReference>
<dbReference type="PROSITE" id="PS51387">
    <property type="entry name" value="FAD_PCMH"/>
    <property type="match status" value="1"/>
</dbReference>
<evidence type="ECO:0000313" key="6">
    <source>
        <dbReference type="Proteomes" id="UP000053647"/>
    </source>
</evidence>
<gene>
    <name evidence="5" type="ORF">PAXINDRAFT_80727</name>
</gene>
<dbReference type="OrthoDB" id="9983560at2759"/>
<dbReference type="GO" id="GO:0016491">
    <property type="term" value="F:oxidoreductase activity"/>
    <property type="evidence" value="ECO:0007669"/>
    <property type="project" value="UniProtKB-KW"/>
</dbReference>
<evidence type="ECO:0000256" key="2">
    <source>
        <dbReference type="ARBA" id="ARBA00023002"/>
    </source>
</evidence>
<dbReference type="PANTHER" id="PTHR13878">
    <property type="entry name" value="GULONOLACTONE OXIDASE"/>
    <property type="match status" value="1"/>
</dbReference>
<dbReference type="InterPro" id="IPR006094">
    <property type="entry name" value="Oxid_FAD_bind_N"/>
</dbReference>
<dbReference type="Pfam" id="PF01565">
    <property type="entry name" value="FAD_binding_4"/>
    <property type="match status" value="1"/>
</dbReference>
<dbReference type="SUPFAM" id="SSF56176">
    <property type="entry name" value="FAD-binding/transporter-associated domain-like"/>
    <property type="match status" value="1"/>
</dbReference>
<dbReference type="InterPro" id="IPR012951">
    <property type="entry name" value="BBE"/>
</dbReference>
<dbReference type="InterPro" id="IPR016169">
    <property type="entry name" value="FAD-bd_PCMH_sub2"/>
</dbReference>
<dbReference type="GO" id="GO:0071949">
    <property type="term" value="F:FAD binding"/>
    <property type="evidence" value="ECO:0007669"/>
    <property type="project" value="InterPro"/>
</dbReference>
<dbReference type="InterPro" id="IPR016166">
    <property type="entry name" value="FAD-bd_PCMH"/>
</dbReference>
<dbReference type="Gene3D" id="3.30.465.10">
    <property type="match status" value="2"/>
</dbReference>
<dbReference type="PROSITE" id="PS51257">
    <property type="entry name" value="PROKAR_LIPOPROTEIN"/>
    <property type="match status" value="1"/>
</dbReference>
<dbReference type="AlphaFoldDB" id="A0A0C9U2U4"/>
<dbReference type="PANTHER" id="PTHR13878:SF91">
    <property type="entry name" value="FAD BINDING DOMAIN PROTEIN (AFU_ORTHOLOGUE AFUA_6G12070)-RELATED"/>
    <property type="match status" value="1"/>
</dbReference>
<reference evidence="5 6" key="1">
    <citation type="submission" date="2014-06" db="EMBL/GenBank/DDBJ databases">
        <authorList>
            <consortium name="DOE Joint Genome Institute"/>
            <person name="Kuo A."/>
            <person name="Kohler A."/>
            <person name="Nagy L.G."/>
            <person name="Floudas D."/>
            <person name="Copeland A."/>
            <person name="Barry K.W."/>
            <person name="Cichocki N."/>
            <person name="Veneault-Fourrey C."/>
            <person name="LaButti K."/>
            <person name="Lindquist E.A."/>
            <person name="Lipzen A."/>
            <person name="Lundell T."/>
            <person name="Morin E."/>
            <person name="Murat C."/>
            <person name="Sun H."/>
            <person name="Tunlid A."/>
            <person name="Henrissat B."/>
            <person name="Grigoriev I.V."/>
            <person name="Hibbett D.S."/>
            <person name="Martin F."/>
            <person name="Nordberg H.P."/>
            <person name="Cantor M.N."/>
            <person name="Hua S.X."/>
        </authorList>
    </citation>
    <scope>NUCLEOTIDE SEQUENCE [LARGE SCALE GENOMIC DNA]</scope>
    <source>
        <strain evidence="5 6">ATCC 200175</strain>
    </source>
</reference>
<keyword evidence="2" id="KW-0560">Oxidoreductase</keyword>
<evidence type="ECO:0000256" key="3">
    <source>
        <dbReference type="SAM" id="SignalP"/>
    </source>
</evidence>
<dbReference type="Proteomes" id="UP000053647">
    <property type="component" value="Unassembled WGS sequence"/>
</dbReference>
<feature type="chain" id="PRO_5002204504" description="FAD-binding PCMH-type domain-containing protein" evidence="3">
    <location>
        <begin position="19"/>
        <end position="573"/>
    </location>
</feature>
<evidence type="ECO:0000259" key="4">
    <source>
        <dbReference type="PROSITE" id="PS51387"/>
    </source>
</evidence>
<proteinExistence type="inferred from homology"/>
<sequence>MKVLVAFSLLVICGLAIASQSGQGCLCTSDQSCWPTASEFAQLQTQVSQPLVYPLPAASACYPTSDPSGNCTAVIENWADGNWRSSMPGSMEAPNWETFMLQNGTVDACYLNTTITGTCGQGRVPVIGVDARSVADIQAGVNFAVKYNLKLVVIIKTQGRHDFLGRSAARGSFVVWTHNMKNITYSPAFVPQGAPANETYNAVTLGGGVQWHEAYDAVDQYGRIMVGGISAGGSIGAAGGWLAGGGHSALSPTYGLGVDNAIEISVILSTGEYLTVNNYQNSDLFWALRGGGGSTYGIVTSVTYRTYPSVPLQLYGFQANSTNSSAMQELVGELLRSQPQFTDDGWGGYGSMNNQTLSFEFVAPNMTNETAIATTQAWTNYALSLEPWGVTSGTVMSSYPSFYDFYELIFGTGTSGGVNLMFSSRLLSRDTVANKYKEVAQALIECSASFDMIAGGKVNQIDPGSAGLNPAWRNAVVETVCGFSWQDGTSTTEIQELIDQLRGRIKTMYDLTPNDGAYFNEASLFEINWRETFFGSHYSTLKSIKNKYDPHKLFVVVEGVGSDDWNKELTCRS</sequence>
<keyword evidence="6" id="KW-1185">Reference proteome</keyword>
<evidence type="ECO:0000313" key="5">
    <source>
        <dbReference type="EMBL" id="KIJ13631.1"/>
    </source>
</evidence>
<keyword evidence="3" id="KW-0732">Signal</keyword>
<organism evidence="5 6">
    <name type="scientific">Paxillus involutus ATCC 200175</name>
    <dbReference type="NCBI Taxonomy" id="664439"/>
    <lineage>
        <taxon>Eukaryota</taxon>
        <taxon>Fungi</taxon>
        <taxon>Dikarya</taxon>
        <taxon>Basidiomycota</taxon>
        <taxon>Agaricomycotina</taxon>
        <taxon>Agaricomycetes</taxon>
        <taxon>Agaricomycetidae</taxon>
        <taxon>Boletales</taxon>
        <taxon>Paxilineae</taxon>
        <taxon>Paxillaceae</taxon>
        <taxon>Paxillus</taxon>
    </lineage>
</organism>
<reference evidence="6" key="2">
    <citation type="submission" date="2015-01" db="EMBL/GenBank/DDBJ databases">
        <title>Evolutionary Origins and Diversification of the Mycorrhizal Mutualists.</title>
        <authorList>
            <consortium name="DOE Joint Genome Institute"/>
            <consortium name="Mycorrhizal Genomics Consortium"/>
            <person name="Kohler A."/>
            <person name="Kuo A."/>
            <person name="Nagy L.G."/>
            <person name="Floudas D."/>
            <person name="Copeland A."/>
            <person name="Barry K.W."/>
            <person name="Cichocki N."/>
            <person name="Veneault-Fourrey C."/>
            <person name="LaButti K."/>
            <person name="Lindquist E.A."/>
            <person name="Lipzen A."/>
            <person name="Lundell T."/>
            <person name="Morin E."/>
            <person name="Murat C."/>
            <person name="Riley R."/>
            <person name="Ohm R."/>
            <person name="Sun H."/>
            <person name="Tunlid A."/>
            <person name="Henrissat B."/>
            <person name="Grigoriev I.V."/>
            <person name="Hibbett D.S."/>
            <person name="Martin F."/>
        </authorList>
    </citation>
    <scope>NUCLEOTIDE SEQUENCE [LARGE SCALE GENOMIC DNA]</scope>
    <source>
        <strain evidence="6">ATCC 200175</strain>
    </source>
</reference>
<dbReference type="InterPro" id="IPR050432">
    <property type="entry name" value="FAD-linked_Oxidoreductases_BP"/>
</dbReference>
<dbReference type="InterPro" id="IPR036318">
    <property type="entry name" value="FAD-bd_PCMH-like_sf"/>
</dbReference>
<dbReference type="HOGENOM" id="CLU_018354_4_4_1"/>
<evidence type="ECO:0000256" key="1">
    <source>
        <dbReference type="ARBA" id="ARBA00005466"/>
    </source>
</evidence>
<dbReference type="EMBL" id="KN819350">
    <property type="protein sequence ID" value="KIJ13631.1"/>
    <property type="molecule type" value="Genomic_DNA"/>
</dbReference>
<feature type="signal peptide" evidence="3">
    <location>
        <begin position="1"/>
        <end position="18"/>
    </location>
</feature>
<comment type="similarity">
    <text evidence="1">Belongs to the oxygen-dependent FAD-linked oxidoreductase family.</text>
</comment>
<accession>A0A0C9U2U4</accession>
<protein>
    <recommendedName>
        <fullName evidence="4">FAD-binding PCMH-type domain-containing protein</fullName>
    </recommendedName>
</protein>
<name>A0A0C9U2U4_PAXIN</name>